<proteinExistence type="predicted"/>
<gene>
    <name evidence="2" type="ORF">Bca52824_082500</name>
    <name evidence="3" type="ORF">Bca52824_082501</name>
</gene>
<sequence length="153" mass="17092">MSPARDTGAEDGNEVPSDQLRRRRGERGEHRRFPSEFVGNAGEVTAAEKPHISEAASFCANRSKKLADLGSCFSAMNGFMVTKERRRSIGWQGGLKVEGSRMYAELATKTLKVQGQVIKPQIWDTGGQERHLKEEISSFYGRQQAGHLLERRT</sequence>
<comment type="caution">
    <text evidence="3">The sequence shown here is derived from an EMBL/GenBank/DDBJ whole genome shotgun (WGS) entry which is preliminary data.</text>
</comment>
<evidence type="ECO:0000313" key="2">
    <source>
        <dbReference type="EMBL" id="KAG2252364.1"/>
    </source>
</evidence>
<dbReference type="OrthoDB" id="1121669at2759"/>
<feature type="region of interest" description="Disordered" evidence="1">
    <location>
        <begin position="1"/>
        <end position="42"/>
    </location>
</feature>
<dbReference type="EMBL" id="JAAMPC010000016">
    <property type="protein sequence ID" value="KAG2252364.1"/>
    <property type="molecule type" value="Genomic_DNA"/>
</dbReference>
<keyword evidence="4" id="KW-1185">Reference proteome</keyword>
<organism evidence="3 4">
    <name type="scientific">Brassica carinata</name>
    <name type="common">Ethiopian mustard</name>
    <name type="synonym">Abyssinian cabbage</name>
    <dbReference type="NCBI Taxonomy" id="52824"/>
    <lineage>
        <taxon>Eukaryota</taxon>
        <taxon>Viridiplantae</taxon>
        <taxon>Streptophyta</taxon>
        <taxon>Embryophyta</taxon>
        <taxon>Tracheophyta</taxon>
        <taxon>Spermatophyta</taxon>
        <taxon>Magnoliopsida</taxon>
        <taxon>eudicotyledons</taxon>
        <taxon>Gunneridae</taxon>
        <taxon>Pentapetalae</taxon>
        <taxon>rosids</taxon>
        <taxon>malvids</taxon>
        <taxon>Brassicales</taxon>
        <taxon>Brassicaceae</taxon>
        <taxon>Brassiceae</taxon>
        <taxon>Brassica</taxon>
    </lineage>
</organism>
<accession>A0A8X7PJA2</accession>
<dbReference type="EMBL" id="JAAMPC010000016">
    <property type="protein sequence ID" value="KAG2252365.1"/>
    <property type="molecule type" value="Genomic_DNA"/>
</dbReference>
<protein>
    <submittedName>
        <fullName evidence="3">Uncharacterized protein</fullName>
    </submittedName>
</protein>
<reference evidence="3 4" key="1">
    <citation type="submission" date="2020-02" db="EMBL/GenBank/DDBJ databases">
        <authorList>
            <person name="Ma Q."/>
            <person name="Huang Y."/>
            <person name="Song X."/>
            <person name="Pei D."/>
        </authorList>
    </citation>
    <scope>NUCLEOTIDE SEQUENCE [LARGE SCALE GENOMIC DNA]</scope>
    <source>
        <strain evidence="3">Sxm20200214</strain>
        <tissue evidence="3">Leaf</tissue>
    </source>
</reference>
<evidence type="ECO:0000313" key="4">
    <source>
        <dbReference type="Proteomes" id="UP000886595"/>
    </source>
</evidence>
<dbReference type="Proteomes" id="UP000886595">
    <property type="component" value="Unassembled WGS sequence"/>
</dbReference>
<dbReference type="AlphaFoldDB" id="A0A8X7PJA2"/>
<name>A0A8X7PJA2_BRACI</name>
<evidence type="ECO:0000256" key="1">
    <source>
        <dbReference type="SAM" id="MobiDB-lite"/>
    </source>
</evidence>
<evidence type="ECO:0000313" key="3">
    <source>
        <dbReference type="EMBL" id="KAG2252365.1"/>
    </source>
</evidence>